<evidence type="ECO:0000256" key="4">
    <source>
        <dbReference type="ARBA" id="ARBA00023004"/>
    </source>
</evidence>
<keyword evidence="3" id="KW-0677">Repeat</keyword>
<dbReference type="Pfam" id="PF14696">
    <property type="entry name" value="Glyoxalase_5"/>
    <property type="match status" value="1"/>
</dbReference>
<dbReference type="Proteomes" id="UP000325161">
    <property type="component" value="Chromosome"/>
</dbReference>
<keyword evidence="6" id="KW-0670">Pyruvate</keyword>
<comment type="similarity">
    <text evidence="2">Belongs to the 4HPPD family.</text>
</comment>
<dbReference type="GO" id="GO:0006572">
    <property type="term" value="P:L-tyrosine catabolic process"/>
    <property type="evidence" value="ECO:0007669"/>
    <property type="project" value="TreeGrafter"/>
</dbReference>
<dbReference type="RefSeq" id="WP_148818293.1">
    <property type="nucleotide sequence ID" value="NZ_CP043046.1"/>
</dbReference>
<dbReference type="InterPro" id="IPR029068">
    <property type="entry name" value="Glyas_Bleomycin-R_OHBP_Dase"/>
</dbReference>
<dbReference type="Gene3D" id="3.10.180.10">
    <property type="entry name" value="2,3-Dihydroxybiphenyl 1,2-Dioxygenase, domain 1"/>
    <property type="match status" value="2"/>
</dbReference>
<dbReference type="AlphaFoldDB" id="A0A5C0B3E7"/>
<name>A0A5C0B3E7_9BURK</name>
<dbReference type="InterPro" id="IPR004360">
    <property type="entry name" value="Glyas_Fos-R_dOase_dom"/>
</dbReference>
<organism evidence="6 7">
    <name type="scientific">Pigmentiphaga aceris</name>
    <dbReference type="NCBI Taxonomy" id="1940612"/>
    <lineage>
        <taxon>Bacteria</taxon>
        <taxon>Pseudomonadati</taxon>
        <taxon>Pseudomonadota</taxon>
        <taxon>Betaproteobacteria</taxon>
        <taxon>Burkholderiales</taxon>
        <taxon>Alcaligenaceae</taxon>
        <taxon>Pigmentiphaga</taxon>
    </lineage>
</organism>
<dbReference type="PROSITE" id="PS51819">
    <property type="entry name" value="VOC"/>
    <property type="match status" value="1"/>
</dbReference>
<keyword evidence="6" id="KW-0223">Dioxygenase</keyword>
<feature type="domain" description="VOC" evidence="5">
    <location>
        <begin position="149"/>
        <end position="304"/>
    </location>
</feature>
<keyword evidence="6" id="KW-0560">Oxidoreductase</keyword>
<reference evidence="6 7" key="1">
    <citation type="submission" date="2019-08" db="EMBL/GenBank/DDBJ databases">
        <title>Amphibian skin-associated Pigmentiphaga: genome sequence and occurrence across geography and hosts.</title>
        <authorList>
            <person name="Bletz M.C."/>
            <person name="Bunk B."/>
            <person name="Sproeer C."/>
            <person name="Biwer P."/>
            <person name="Reiter S."/>
            <person name="Rabemananjara F.C.E."/>
            <person name="Schulz S."/>
            <person name="Overmann J."/>
            <person name="Vences M."/>
        </authorList>
    </citation>
    <scope>NUCLEOTIDE SEQUENCE [LARGE SCALE GENOMIC DNA]</scope>
    <source>
        <strain evidence="6 7">Mada1488</strain>
    </source>
</reference>
<dbReference type="InterPro" id="IPR037523">
    <property type="entry name" value="VOC_core"/>
</dbReference>
<dbReference type="Pfam" id="PF00903">
    <property type="entry name" value="Glyoxalase"/>
    <property type="match status" value="1"/>
</dbReference>
<keyword evidence="7" id="KW-1185">Reference proteome</keyword>
<comment type="cofactor">
    <cofactor evidence="1">
        <name>Fe cation</name>
        <dbReference type="ChEBI" id="CHEBI:24875"/>
    </cofactor>
</comment>
<proteinExistence type="inferred from homology"/>
<protein>
    <submittedName>
        <fullName evidence="6">4-hydroxyphenylpyruvate dioxygenase</fullName>
    </submittedName>
</protein>
<dbReference type="GO" id="GO:0003868">
    <property type="term" value="F:4-hydroxyphenylpyruvate dioxygenase activity"/>
    <property type="evidence" value="ECO:0007669"/>
    <property type="project" value="InterPro"/>
</dbReference>
<dbReference type="SUPFAM" id="SSF54593">
    <property type="entry name" value="Glyoxalase/Bleomycin resistance protein/Dihydroxybiphenyl dioxygenase"/>
    <property type="match status" value="1"/>
</dbReference>
<dbReference type="OrthoDB" id="9780241at2"/>
<sequence length="348" mass="37225">MSQPFTPWDNPLGVAGFAFIEYAATDLADLDHVFTQLGFGSAGGAALGQTRRYHQADIDLLVDARPDSFGQRYAQSHGVSICGVGIRVANAQAALAHALAQGAKQVAASLAIDAPAIHGIGDTVIYLVDTAPDTTADTTDTSTSTGLRSIDHLTCQVRRGQLDSYVDFFARVFNFRERAVTAGSSDAAQIVARVLESPCGKLCITLAETNTVGNEIGQDAADEARDVREGDHIRHLALQSDDLYASVETLRARGMGFLDAPQTYYELLDSRLPGHGEDTERLAATRILVDSSLDGGVLLQIFTTTLLGGLFFELVQRKGDNGFGHGNFAALFESIELDRQRDPSSAGY</sequence>
<accession>A0A5C0B3E7</accession>
<keyword evidence="4" id="KW-0408">Iron</keyword>
<dbReference type="EMBL" id="CP043046">
    <property type="protein sequence ID" value="QEI08805.1"/>
    <property type="molecule type" value="Genomic_DNA"/>
</dbReference>
<gene>
    <name evidence="6" type="ORF">FXN63_25350</name>
</gene>
<evidence type="ECO:0000259" key="5">
    <source>
        <dbReference type="PROSITE" id="PS51819"/>
    </source>
</evidence>
<dbReference type="PANTHER" id="PTHR11959:SF1">
    <property type="entry name" value="4-HYDROXYPHENYLPYRUVATE DIOXYGENASE"/>
    <property type="match status" value="1"/>
</dbReference>
<evidence type="ECO:0000256" key="3">
    <source>
        <dbReference type="ARBA" id="ARBA00022737"/>
    </source>
</evidence>
<dbReference type="InterPro" id="IPR005956">
    <property type="entry name" value="4OHPhenylPyrv_dOase"/>
</dbReference>
<evidence type="ECO:0000256" key="2">
    <source>
        <dbReference type="ARBA" id="ARBA00005877"/>
    </source>
</evidence>
<dbReference type="KEGG" id="pacr:FXN63_25350"/>
<evidence type="ECO:0000256" key="1">
    <source>
        <dbReference type="ARBA" id="ARBA00001962"/>
    </source>
</evidence>
<evidence type="ECO:0000313" key="6">
    <source>
        <dbReference type="EMBL" id="QEI08805.1"/>
    </source>
</evidence>
<dbReference type="PANTHER" id="PTHR11959">
    <property type="entry name" value="4-HYDROXYPHENYLPYRUVATE DIOXYGENASE"/>
    <property type="match status" value="1"/>
</dbReference>
<evidence type="ECO:0000313" key="7">
    <source>
        <dbReference type="Proteomes" id="UP000325161"/>
    </source>
</evidence>